<sequence>MASPARSLNPTPPLKGSFPLDHFGECKAFRIDYLKCLKERDGAQYECRDVAQRYLQCRMDAGLMEKEEMSKLGYTKSNSNRRRVSQDSYKKVRYVPSKLSLILCHCSRKRARDSSLDYPNDGKR</sequence>
<gene>
    <name evidence="6" type="ORF">LGLO00237_LOCUS32327</name>
</gene>
<evidence type="ECO:0000256" key="4">
    <source>
        <dbReference type="ARBA" id="ARBA00038223"/>
    </source>
</evidence>
<dbReference type="EMBL" id="HBIV01046209">
    <property type="protein sequence ID" value="CAE0680541.1"/>
    <property type="molecule type" value="Transcribed_RNA"/>
</dbReference>
<organism evidence="6">
    <name type="scientific">Lotharella globosa</name>
    <dbReference type="NCBI Taxonomy" id="91324"/>
    <lineage>
        <taxon>Eukaryota</taxon>
        <taxon>Sar</taxon>
        <taxon>Rhizaria</taxon>
        <taxon>Cercozoa</taxon>
        <taxon>Chlorarachniophyceae</taxon>
        <taxon>Lotharella</taxon>
    </lineage>
</organism>
<dbReference type="PANTHER" id="PTHR21107:SF2">
    <property type="entry name" value="CYTOCHROME C OXIDASE ASSEMBLY PROTEIN COX19"/>
    <property type="match status" value="1"/>
</dbReference>
<evidence type="ECO:0000256" key="3">
    <source>
        <dbReference type="ARBA" id="ARBA00023157"/>
    </source>
</evidence>
<evidence type="ECO:0000256" key="1">
    <source>
        <dbReference type="ARBA" id="ARBA00004496"/>
    </source>
</evidence>
<dbReference type="InterPro" id="IPR051383">
    <property type="entry name" value="COX19"/>
</dbReference>
<accession>A0A7S3ZE34</accession>
<dbReference type="GO" id="GO:0033617">
    <property type="term" value="P:mitochondrial respiratory chain complex IV assembly"/>
    <property type="evidence" value="ECO:0007669"/>
    <property type="project" value="TreeGrafter"/>
</dbReference>
<evidence type="ECO:0000313" key="6">
    <source>
        <dbReference type="EMBL" id="CAE0680541.1"/>
    </source>
</evidence>
<evidence type="ECO:0000256" key="2">
    <source>
        <dbReference type="ARBA" id="ARBA00022490"/>
    </source>
</evidence>
<dbReference type="PROSITE" id="PS51808">
    <property type="entry name" value="CHCH"/>
    <property type="match status" value="1"/>
</dbReference>
<proteinExistence type="inferred from homology"/>
<evidence type="ECO:0000256" key="5">
    <source>
        <dbReference type="ARBA" id="ARBA00039385"/>
    </source>
</evidence>
<name>A0A7S3ZE34_9EUKA</name>
<comment type="similarity">
    <text evidence="4">Belongs to the COX19 family.</text>
</comment>
<comment type="subcellular location">
    <subcellularLocation>
        <location evidence="1">Cytoplasm</location>
    </subcellularLocation>
</comment>
<reference evidence="6" key="1">
    <citation type="submission" date="2021-01" db="EMBL/GenBank/DDBJ databases">
        <authorList>
            <person name="Corre E."/>
            <person name="Pelletier E."/>
            <person name="Niang G."/>
            <person name="Scheremetjew M."/>
            <person name="Finn R."/>
            <person name="Kale V."/>
            <person name="Holt S."/>
            <person name="Cochrane G."/>
            <person name="Meng A."/>
            <person name="Brown T."/>
            <person name="Cohen L."/>
        </authorList>
    </citation>
    <scope>NUCLEOTIDE SEQUENCE</scope>
    <source>
        <strain evidence="6">CCCM811</strain>
    </source>
</reference>
<dbReference type="InterPro" id="IPR009069">
    <property type="entry name" value="Cys_alpha_HP_mot_SF"/>
</dbReference>
<keyword evidence="3" id="KW-1015">Disulfide bond</keyword>
<keyword evidence="2" id="KW-0963">Cytoplasm</keyword>
<dbReference type="AlphaFoldDB" id="A0A7S3ZE34"/>
<protein>
    <recommendedName>
        <fullName evidence="5">Cytochrome c oxidase assembly protein COX19</fullName>
    </recommendedName>
</protein>
<dbReference type="PANTHER" id="PTHR21107">
    <property type="entry name" value="CYTOCHROME C OXIDASE ASSEMBLY PROTEIN COX19"/>
    <property type="match status" value="1"/>
</dbReference>
<dbReference type="GO" id="GO:0005758">
    <property type="term" value="C:mitochondrial intermembrane space"/>
    <property type="evidence" value="ECO:0007669"/>
    <property type="project" value="TreeGrafter"/>
</dbReference>
<dbReference type="SUPFAM" id="SSF47072">
    <property type="entry name" value="Cysteine alpha-hairpin motif"/>
    <property type="match status" value="1"/>
</dbReference>